<evidence type="ECO:0000313" key="3">
    <source>
        <dbReference type="Proteomes" id="UP000516384"/>
    </source>
</evidence>
<dbReference type="InterPro" id="IPR052731">
    <property type="entry name" value="B_subtilis_Trans_State_Reg"/>
</dbReference>
<dbReference type="SUPFAM" id="SSF89447">
    <property type="entry name" value="AbrB/MazE/MraZ-like"/>
    <property type="match status" value="1"/>
</dbReference>
<dbReference type="EMBL" id="CP061172">
    <property type="protein sequence ID" value="QNR65090.1"/>
    <property type="molecule type" value="Genomic_DNA"/>
</dbReference>
<dbReference type="Gene3D" id="2.10.260.10">
    <property type="match status" value="1"/>
</dbReference>
<gene>
    <name evidence="2" type="ORF">IAQ67_14255</name>
</gene>
<evidence type="ECO:0000313" key="2">
    <source>
        <dbReference type="EMBL" id="QNR65090.1"/>
    </source>
</evidence>
<feature type="domain" description="SpoVT-AbrB" evidence="1">
    <location>
        <begin position="9"/>
        <end position="43"/>
    </location>
</feature>
<dbReference type="AlphaFoldDB" id="A0A7H0Y1Y2"/>
<protein>
    <submittedName>
        <fullName evidence="2">AbrB/MazE/SpoVT family DNA-binding domain-containing protein</fullName>
    </submittedName>
</protein>
<sequence>MKYTGMTRPIDSLGRIVIPKEIRESMDYEIGGSVEFFLDYENNILSIKKHTGNTCKMCGSIKNLSKFKDSMICESCINEMKHGTFTIHTKKQQKSHTQLTIRKSRSSKEQQIEALKQIIKKKPNATQIEYAKLLGVGQSRISQLKKFMGKQ</sequence>
<dbReference type="Pfam" id="PF04014">
    <property type="entry name" value="MazE_antitoxin"/>
    <property type="match status" value="1"/>
</dbReference>
<name>A0A7H0Y1Y2_9BACL</name>
<keyword evidence="2" id="KW-0238">DNA-binding</keyword>
<dbReference type="GO" id="GO:0003677">
    <property type="term" value="F:DNA binding"/>
    <property type="evidence" value="ECO:0007669"/>
    <property type="project" value="UniProtKB-KW"/>
</dbReference>
<reference evidence="2 3" key="1">
    <citation type="submission" date="2020-09" db="EMBL/GenBank/DDBJ databases">
        <title>Characterization of Paenibacillus peoriae strain ZF390 with broad-spectrum antimicrobial activity as a potential biocontrol agent.</title>
        <authorList>
            <person name="Li L."/>
            <person name="Zhao Y."/>
            <person name="Li B."/>
            <person name="Xie X."/>
        </authorList>
    </citation>
    <scope>NUCLEOTIDE SEQUENCE [LARGE SCALE GENOMIC DNA]</scope>
    <source>
        <strain evidence="2 3">ZF390</strain>
    </source>
</reference>
<dbReference type="PANTHER" id="PTHR36432">
    <property type="match status" value="1"/>
</dbReference>
<dbReference type="Proteomes" id="UP000516384">
    <property type="component" value="Chromosome"/>
</dbReference>
<dbReference type="PANTHER" id="PTHR36432:SF4">
    <property type="entry name" value="TRANSITION STATE REGULATOR ABH-RELATED"/>
    <property type="match status" value="1"/>
</dbReference>
<dbReference type="InterPro" id="IPR010982">
    <property type="entry name" value="Lambda_DNA-bd_dom_sf"/>
</dbReference>
<dbReference type="InterPro" id="IPR007159">
    <property type="entry name" value="SpoVT-AbrB_dom"/>
</dbReference>
<accession>A0A7H0Y1Y2</accession>
<dbReference type="Gene3D" id="1.10.260.40">
    <property type="entry name" value="lambda repressor-like DNA-binding domains"/>
    <property type="match status" value="1"/>
</dbReference>
<dbReference type="NCBIfam" id="TIGR01439">
    <property type="entry name" value="lp_hng_hel_AbrB"/>
    <property type="match status" value="1"/>
</dbReference>
<dbReference type="RefSeq" id="WP_190297001.1">
    <property type="nucleotide sequence ID" value="NZ_CP061172.1"/>
</dbReference>
<dbReference type="InterPro" id="IPR037914">
    <property type="entry name" value="SpoVT-AbrB_sf"/>
</dbReference>
<organism evidence="2 3">
    <name type="scientific">Paenibacillus peoriae</name>
    <dbReference type="NCBI Taxonomy" id="59893"/>
    <lineage>
        <taxon>Bacteria</taxon>
        <taxon>Bacillati</taxon>
        <taxon>Bacillota</taxon>
        <taxon>Bacilli</taxon>
        <taxon>Bacillales</taxon>
        <taxon>Paenibacillaceae</taxon>
        <taxon>Paenibacillus</taxon>
    </lineage>
</organism>
<evidence type="ECO:0000259" key="1">
    <source>
        <dbReference type="Pfam" id="PF04014"/>
    </source>
</evidence>
<proteinExistence type="predicted"/>